<feature type="non-terminal residue" evidence="2">
    <location>
        <position position="1"/>
    </location>
</feature>
<proteinExistence type="predicted"/>
<sequence>NPNYEDDKLSSNAKRSKNSLRLGRPHDSLGFKSDNVGFTLCTTTYAVLVNLSRPYVPQLV</sequence>
<organism evidence="2 3">
    <name type="scientific">Araneus ventricosus</name>
    <name type="common">Orbweaver spider</name>
    <name type="synonym">Epeira ventricosa</name>
    <dbReference type="NCBI Taxonomy" id="182803"/>
    <lineage>
        <taxon>Eukaryota</taxon>
        <taxon>Metazoa</taxon>
        <taxon>Ecdysozoa</taxon>
        <taxon>Arthropoda</taxon>
        <taxon>Chelicerata</taxon>
        <taxon>Arachnida</taxon>
        <taxon>Araneae</taxon>
        <taxon>Araneomorphae</taxon>
        <taxon>Entelegynae</taxon>
        <taxon>Araneoidea</taxon>
        <taxon>Araneidae</taxon>
        <taxon>Araneus</taxon>
    </lineage>
</organism>
<keyword evidence="3" id="KW-1185">Reference proteome</keyword>
<protein>
    <submittedName>
        <fullName evidence="2">Uncharacterized protein</fullName>
    </submittedName>
</protein>
<name>A0A4Y2ES71_ARAVE</name>
<accession>A0A4Y2ES71</accession>
<evidence type="ECO:0000256" key="1">
    <source>
        <dbReference type="SAM" id="MobiDB-lite"/>
    </source>
</evidence>
<dbReference type="EMBL" id="BGPR01247483">
    <property type="protein sequence ID" value="GBM31008.1"/>
    <property type="molecule type" value="Genomic_DNA"/>
</dbReference>
<reference evidence="2 3" key="1">
    <citation type="journal article" date="2019" name="Sci. Rep.">
        <title>Orb-weaving spider Araneus ventricosus genome elucidates the spidroin gene catalogue.</title>
        <authorList>
            <person name="Kono N."/>
            <person name="Nakamura H."/>
            <person name="Ohtoshi R."/>
            <person name="Moran D.A.P."/>
            <person name="Shinohara A."/>
            <person name="Yoshida Y."/>
            <person name="Fujiwara M."/>
            <person name="Mori M."/>
            <person name="Tomita M."/>
            <person name="Arakawa K."/>
        </authorList>
    </citation>
    <scope>NUCLEOTIDE SEQUENCE [LARGE SCALE GENOMIC DNA]</scope>
</reference>
<evidence type="ECO:0000313" key="3">
    <source>
        <dbReference type="Proteomes" id="UP000499080"/>
    </source>
</evidence>
<evidence type="ECO:0000313" key="2">
    <source>
        <dbReference type="EMBL" id="GBM31008.1"/>
    </source>
</evidence>
<feature type="region of interest" description="Disordered" evidence="1">
    <location>
        <begin position="1"/>
        <end position="26"/>
    </location>
</feature>
<gene>
    <name evidence="2" type="ORF">AVEN_42003_1</name>
</gene>
<dbReference type="Proteomes" id="UP000499080">
    <property type="component" value="Unassembled WGS sequence"/>
</dbReference>
<comment type="caution">
    <text evidence="2">The sequence shown here is derived from an EMBL/GenBank/DDBJ whole genome shotgun (WGS) entry which is preliminary data.</text>
</comment>
<dbReference type="AlphaFoldDB" id="A0A4Y2ES71"/>